<comment type="catalytic activity">
    <reaction evidence="10">
        <text>D-xylose + NADP(+) = D-xylono-1,5-lactone + NADPH + H(+)</text>
        <dbReference type="Rhea" id="RHEA:22000"/>
        <dbReference type="ChEBI" id="CHEBI:15378"/>
        <dbReference type="ChEBI" id="CHEBI:15867"/>
        <dbReference type="ChEBI" id="CHEBI:53455"/>
        <dbReference type="ChEBI" id="CHEBI:57783"/>
        <dbReference type="ChEBI" id="CHEBI:58349"/>
        <dbReference type="EC" id="1.1.1.179"/>
    </reaction>
</comment>
<evidence type="ECO:0000256" key="8">
    <source>
        <dbReference type="ARBA" id="ARBA00043025"/>
    </source>
</evidence>
<dbReference type="EMBL" id="MCFN01002212">
    <property type="protein sequence ID" value="OXB52713.1"/>
    <property type="molecule type" value="Genomic_DNA"/>
</dbReference>
<feature type="domain" description="Gfo/Idh/MocA-like oxidoreductase N-terminal" evidence="11">
    <location>
        <begin position="21"/>
        <end position="81"/>
    </location>
</feature>
<dbReference type="GO" id="GO:0047837">
    <property type="term" value="F:D-xylose 1-dehydrogenase (NADP+) activity"/>
    <property type="evidence" value="ECO:0007669"/>
    <property type="project" value="UniProtKB-EC"/>
</dbReference>
<dbReference type="Pfam" id="PF01408">
    <property type="entry name" value="GFO_IDH_MocA"/>
    <property type="match status" value="1"/>
</dbReference>
<evidence type="ECO:0000259" key="11">
    <source>
        <dbReference type="Pfam" id="PF01408"/>
    </source>
</evidence>
<comment type="catalytic activity">
    <reaction evidence="9">
        <text>(1R,2R)-1,2-dihydrobenzene-1,2-diol + NADP(+) = catechol + NADPH + H(+)</text>
        <dbReference type="Rhea" id="RHEA:16729"/>
        <dbReference type="ChEBI" id="CHEBI:10702"/>
        <dbReference type="ChEBI" id="CHEBI:15378"/>
        <dbReference type="ChEBI" id="CHEBI:18135"/>
        <dbReference type="ChEBI" id="CHEBI:57783"/>
        <dbReference type="ChEBI" id="CHEBI:58349"/>
        <dbReference type="EC" id="1.3.1.20"/>
    </reaction>
</comment>
<dbReference type="GO" id="GO:0000166">
    <property type="term" value="F:nucleotide binding"/>
    <property type="evidence" value="ECO:0007669"/>
    <property type="project" value="InterPro"/>
</dbReference>
<evidence type="ECO:0000256" key="2">
    <source>
        <dbReference type="ARBA" id="ARBA00023002"/>
    </source>
</evidence>
<proteinExistence type="inferred from homology"/>
<comment type="similarity">
    <text evidence="1">Belongs to the Gfo/Idh/MocA family.</text>
</comment>
<evidence type="ECO:0000256" key="5">
    <source>
        <dbReference type="ARBA" id="ARBA00040603"/>
    </source>
</evidence>
<dbReference type="Proteomes" id="UP000198323">
    <property type="component" value="Unassembled WGS sequence"/>
</dbReference>
<dbReference type="GO" id="GO:0042843">
    <property type="term" value="P:D-xylose catabolic process"/>
    <property type="evidence" value="ECO:0007669"/>
    <property type="project" value="TreeGrafter"/>
</dbReference>
<evidence type="ECO:0000256" key="1">
    <source>
        <dbReference type="ARBA" id="ARBA00010928"/>
    </source>
</evidence>
<reference evidence="12 13" key="1">
    <citation type="submission" date="2016-07" db="EMBL/GenBank/DDBJ databases">
        <title>Disparate Historic Effective Population Sizes Predicted by Modern Levels of Genome Diversity for the Scaled Quail (Callipepla squamata) and the Northern Bobwhite (Colinus virginianus): Inferences from First and Second Generation Draft Genome Assemblies for Sympatric New World Quail.</title>
        <authorList>
            <person name="Oldeschulte D.L."/>
            <person name="Halley Y.A."/>
            <person name="Bhattarai E.K."/>
            <person name="Brashear W.A."/>
            <person name="Hill J."/>
            <person name="Metz R.P."/>
            <person name="Johnson C.D."/>
            <person name="Rollins D."/>
            <person name="Peterson M.J."/>
            <person name="Bickhart D.M."/>
            <person name="Decker J.E."/>
            <person name="Seabury C.M."/>
        </authorList>
    </citation>
    <scope>NUCLEOTIDE SEQUENCE [LARGE SCALE GENOMIC DNA]</scope>
    <source>
        <strain evidence="12 13">Texas</strain>
        <tissue evidence="12">Leg muscle</tissue>
    </source>
</reference>
<evidence type="ECO:0000256" key="6">
    <source>
        <dbReference type="ARBA" id="ARBA00042926"/>
    </source>
</evidence>
<evidence type="ECO:0000256" key="7">
    <source>
        <dbReference type="ARBA" id="ARBA00042988"/>
    </source>
</evidence>
<evidence type="ECO:0000256" key="3">
    <source>
        <dbReference type="ARBA" id="ARBA00038853"/>
    </source>
</evidence>
<dbReference type="Gene3D" id="3.40.50.720">
    <property type="entry name" value="NAD(P)-binding Rossmann-like Domain"/>
    <property type="match status" value="1"/>
</dbReference>
<dbReference type="InterPro" id="IPR000683">
    <property type="entry name" value="Gfo/Idh/MocA-like_OxRdtase_N"/>
</dbReference>
<dbReference type="EC" id="1.1.1.179" evidence="4"/>
<name>A0A226MBP5_CALSU</name>
<protein>
    <recommendedName>
        <fullName evidence="5">Trans-1,2-dihydrobenzene-1,2-diol dehydrogenase</fullName>
        <ecNumber evidence="4">1.1.1.179</ecNumber>
        <ecNumber evidence="3">1.3.1.20</ecNumber>
    </recommendedName>
    <alternativeName>
        <fullName evidence="8">D-xylose 1-dehydrogenase</fullName>
    </alternativeName>
    <alternativeName>
        <fullName evidence="7">D-xylose-NADP dehydrogenase</fullName>
    </alternativeName>
    <alternativeName>
        <fullName evidence="6">Dimeric dihydrodiol dehydrogenase</fullName>
    </alternativeName>
</protein>
<evidence type="ECO:0000256" key="10">
    <source>
        <dbReference type="ARBA" id="ARBA00049233"/>
    </source>
</evidence>
<dbReference type="OrthoDB" id="2129491at2759"/>
<gene>
    <name evidence="12" type="ORF">ASZ78_002566</name>
</gene>
<evidence type="ECO:0000313" key="13">
    <source>
        <dbReference type="Proteomes" id="UP000198323"/>
    </source>
</evidence>
<dbReference type="PANTHER" id="PTHR22604">
    <property type="entry name" value="OXIDOREDUCTASES"/>
    <property type="match status" value="1"/>
</dbReference>
<dbReference type="SUPFAM" id="SSF51735">
    <property type="entry name" value="NAD(P)-binding Rossmann-fold domains"/>
    <property type="match status" value="1"/>
</dbReference>
<evidence type="ECO:0000256" key="4">
    <source>
        <dbReference type="ARBA" id="ARBA00038984"/>
    </source>
</evidence>
<dbReference type="STRING" id="9009.A0A226MBP5"/>
<dbReference type="EC" id="1.3.1.20" evidence="3"/>
<dbReference type="AlphaFoldDB" id="A0A226MBP5"/>
<dbReference type="PANTHER" id="PTHR22604:SF105">
    <property type="entry name" value="TRANS-1,2-DIHYDROBENZENE-1,2-DIOL DEHYDROGENASE"/>
    <property type="match status" value="1"/>
</dbReference>
<evidence type="ECO:0000256" key="9">
    <source>
        <dbReference type="ARBA" id="ARBA00047423"/>
    </source>
</evidence>
<sequence>STSHTPPFNNSLPKAKLFCNVTHNDDKYVVYVGTVNPQHLPDTLMFLRARKAVLVEKPMGVSACEAKEMAAAAREAGVFLMESPTVPPSPL</sequence>
<evidence type="ECO:0000313" key="12">
    <source>
        <dbReference type="EMBL" id="OXB52713.1"/>
    </source>
</evidence>
<organism evidence="12 13">
    <name type="scientific">Callipepla squamata</name>
    <name type="common">Scaled quail</name>
    <dbReference type="NCBI Taxonomy" id="9009"/>
    <lineage>
        <taxon>Eukaryota</taxon>
        <taxon>Metazoa</taxon>
        <taxon>Chordata</taxon>
        <taxon>Craniata</taxon>
        <taxon>Vertebrata</taxon>
        <taxon>Euteleostomi</taxon>
        <taxon>Archelosauria</taxon>
        <taxon>Archosauria</taxon>
        <taxon>Dinosauria</taxon>
        <taxon>Saurischia</taxon>
        <taxon>Theropoda</taxon>
        <taxon>Coelurosauria</taxon>
        <taxon>Aves</taxon>
        <taxon>Neognathae</taxon>
        <taxon>Galloanserae</taxon>
        <taxon>Galliformes</taxon>
        <taxon>Odontophoridae</taxon>
        <taxon>Callipepla</taxon>
    </lineage>
</organism>
<dbReference type="GO" id="GO:0047115">
    <property type="term" value="F:trans-1,2-dihydrobenzene-1,2-diol dehydrogenase activity"/>
    <property type="evidence" value="ECO:0007669"/>
    <property type="project" value="UniProtKB-EC"/>
</dbReference>
<accession>A0A226MBP5</accession>
<dbReference type="InterPro" id="IPR036291">
    <property type="entry name" value="NAD(P)-bd_dom_sf"/>
</dbReference>
<comment type="caution">
    <text evidence="12">The sequence shown here is derived from an EMBL/GenBank/DDBJ whole genome shotgun (WGS) entry which is preliminary data.</text>
</comment>
<keyword evidence="2" id="KW-0560">Oxidoreductase</keyword>
<keyword evidence="13" id="KW-1185">Reference proteome</keyword>
<feature type="non-terminal residue" evidence="12">
    <location>
        <position position="1"/>
    </location>
</feature>
<dbReference type="InterPro" id="IPR050984">
    <property type="entry name" value="Gfo/Idh/MocA_domain"/>
</dbReference>